<dbReference type="InterPro" id="IPR006665">
    <property type="entry name" value="OmpA-like"/>
</dbReference>
<comment type="subcellular location">
    <subcellularLocation>
        <location evidence="1">Cell outer membrane</location>
    </subcellularLocation>
</comment>
<feature type="repeat" description="TPR" evidence="4">
    <location>
        <begin position="63"/>
        <end position="96"/>
    </location>
</feature>
<dbReference type="SUPFAM" id="SSF82171">
    <property type="entry name" value="DPP6 N-terminal domain-like"/>
    <property type="match status" value="1"/>
</dbReference>
<keyword evidence="9" id="KW-1185">Reference proteome</keyword>
<dbReference type="Pfam" id="PF00691">
    <property type="entry name" value="OmpA"/>
    <property type="match status" value="1"/>
</dbReference>
<dbReference type="InterPro" id="IPR050330">
    <property type="entry name" value="Bact_OuterMem_StrucFunc"/>
</dbReference>
<evidence type="ECO:0000256" key="2">
    <source>
        <dbReference type="ARBA" id="ARBA00023136"/>
    </source>
</evidence>
<dbReference type="RefSeq" id="WP_202243832.1">
    <property type="nucleotide sequence ID" value="NZ_JAESIY010000004.1"/>
</dbReference>
<dbReference type="InterPro" id="IPR006664">
    <property type="entry name" value="OMP_bac"/>
</dbReference>
<dbReference type="Gene3D" id="3.30.1330.60">
    <property type="entry name" value="OmpA-like domain"/>
    <property type="match status" value="1"/>
</dbReference>
<keyword evidence="2 5" id="KW-0472">Membrane</keyword>
<dbReference type="PRINTS" id="PR01021">
    <property type="entry name" value="OMPADOMAIN"/>
</dbReference>
<dbReference type="InterPro" id="IPR011990">
    <property type="entry name" value="TPR-like_helical_dom_sf"/>
</dbReference>
<dbReference type="Pfam" id="PF07676">
    <property type="entry name" value="PD40"/>
    <property type="match status" value="3"/>
</dbReference>
<dbReference type="InterPro" id="IPR019734">
    <property type="entry name" value="TPR_rpt"/>
</dbReference>
<evidence type="ECO:0000259" key="7">
    <source>
        <dbReference type="PROSITE" id="PS51123"/>
    </source>
</evidence>
<dbReference type="Gene3D" id="2.120.10.30">
    <property type="entry name" value="TolB, C-terminal domain"/>
    <property type="match status" value="1"/>
</dbReference>
<dbReference type="Gene3D" id="1.25.40.10">
    <property type="entry name" value="Tetratricopeptide repeat domain"/>
    <property type="match status" value="1"/>
</dbReference>
<accession>A0A937F7I7</accession>
<dbReference type="CDD" id="cd07185">
    <property type="entry name" value="OmpA_C-like"/>
    <property type="match status" value="1"/>
</dbReference>
<dbReference type="InterPro" id="IPR036737">
    <property type="entry name" value="OmpA-like_sf"/>
</dbReference>
<evidence type="ECO:0000256" key="5">
    <source>
        <dbReference type="PROSITE-ProRule" id="PRU00473"/>
    </source>
</evidence>
<keyword evidence="3" id="KW-0998">Cell outer membrane</keyword>
<reference evidence="8" key="1">
    <citation type="submission" date="2021-01" db="EMBL/GenBank/DDBJ databases">
        <title>Fulvivirga kasyanovii gen. nov., sp nov., a novel member of the phylum Bacteroidetes isolated from seawater in a mussel farm.</title>
        <authorList>
            <person name="Zhao L.-H."/>
            <person name="Wang Z.-J."/>
        </authorList>
    </citation>
    <scope>NUCLEOTIDE SEQUENCE</scope>
    <source>
        <strain evidence="8">2943</strain>
    </source>
</reference>
<keyword evidence="4" id="KW-0802">TPR repeat</keyword>
<feature type="signal peptide" evidence="6">
    <location>
        <begin position="1"/>
        <end position="22"/>
    </location>
</feature>
<proteinExistence type="predicted"/>
<dbReference type="EMBL" id="JAESIY010000004">
    <property type="protein sequence ID" value="MBL3656054.1"/>
    <property type="molecule type" value="Genomic_DNA"/>
</dbReference>
<dbReference type="Proteomes" id="UP000659388">
    <property type="component" value="Unassembled WGS sequence"/>
</dbReference>
<feature type="domain" description="OmpA-like" evidence="7">
    <location>
        <begin position="520"/>
        <end position="635"/>
    </location>
</feature>
<dbReference type="PANTHER" id="PTHR30329:SF21">
    <property type="entry name" value="LIPOPROTEIN YIAD-RELATED"/>
    <property type="match status" value="1"/>
</dbReference>
<evidence type="ECO:0000256" key="6">
    <source>
        <dbReference type="SAM" id="SignalP"/>
    </source>
</evidence>
<dbReference type="InterPro" id="IPR011659">
    <property type="entry name" value="WD40"/>
</dbReference>
<evidence type="ECO:0000313" key="8">
    <source>
        <dbReference type="EMBL" id="MBL3656054.1"/>
    </source>
</evidence>
<feature type="repeat" description="TPR" evidence="4">
    <location>
        <begin position="97"/>
        <end position="130"/>
    </location>
</feature>
<dbReference type="PROSITE" id="PS51123">
    <property type="entry name" value="OMPA_2"/>
    <property type="match status" value="1"/>
</dbReference>
<dbReference type="SUPFAM" id="SSF103088">
    <property type="entry name" value="OmpA-like"/>
    <property type="match status" value="1"/>
</dbReference>
<name>A0A937F7I7_9BACT</name>
<evidence type="ECO:0000256" key="3">
    <source>
        <dbReference type="ARBA" id="ARBA00023237"/>
    </source>
</evidence>
<keyword evidence="6" id="KW-0732">Signal</keyword>
<evidence type="ECO:0000256" key="4">
    <source>
        <dbReference type="PROSITE-ProRule" id="PRU00339"/>
    </source>
</evidence>
<gene>
    <name evidence="8" type="ORF">JL102_07935</name>
</gene>
<dbReference type="SMART" id="SM00028">
    <property type="entry name" value="TPR"/>
    <property type="match status" value="3"/>
</dbReference>
<dbReference type="PROSITE" id="PS50005">
    <property type="entry name" value="TPR"/>
    <property type="match status" value="2"/>
</dbReference>
<evidence type="ECO:0000313" key="9">
    <source>
        <dbReference type="Proteomes" id="UP000659388"/>
    </source>
</evidence>
<dbReference type="GO" id="GO:0009279">
    <property type="term" value="C:cell outer membrane"/>
    <property type="evidence" value="ECO:0007669"/>
    <property type="project" value="UniProtKB-SubCell"/>
</dbReference>
<feature type="chain" id="PRO_5038002994" evidence="6">
    <location>
        <begin position="23"/>
        <end position="635"/>
    </location>
</feature>
<organism evidence="8 9">
    <name type="scientific">Fulvivirga sediminis</name>
    <dbReference type="NCBI Taxonomy" id="2803949"/>
    <lineage>
        <taxon>Bacteria</taxon>
        <taxon>Pseudomonadati</taxon>
        <taxon>Bacteroidota</taxon>
        <taxon>Cytophagia</taxon>
        <taxon>Cytophagales</taxon>
        <taxon>Fulvivirgaceae</taxon>
        <taxon>Fulvivirga</taxon>
    </lineage>
</organism>
<dbReference type="SUPFAM" id="SSF48452">
    <property type="entry name" value="TPR-like"/>
    <property type="match status" value="1"/>
</dbReference>
<evidence type="ECO:0000256" key="1">
    <source>
        <dbReference type="ARBA" id="ARBA00004442"/>
    </source>
</evidence>
<dbReference type="AlphaFoldDB" id="A0A937F7I7"/>
<dbReference type="PANTHER" id="PTHR30329">
    <property type="entry name" value="STATOR ELEMENT OF FLAGELLAR MOTOR COMPLEX"/>
    <property type="match status" value="1"/>
</dbReference>
<dbReference type="InterPro" id="IPR011042">
    <property type="entry name" value="6-blade_b-propeller_TolB-like"/>
</dbReference>
<protein>
    <submittedName>
        <fullName evidence="8">PD40 domain-containing protein</fullName>
    </submittedName>
</protein>
<comment type="caution">
    <text evidence="8">The sequence shown here is derived from an EMBL/GenBank/DDBJ whole genome shotgun (WGS) entry which is preliminary data.</text>
</comment>
<sequence length="635" mass="72153">MKFFTILIGCLFCFLGSSFAQFHTKSKKAIAYYREADNHRVRAQYQAAEEFLRLALKKDDEFQEAYMLLALVYQSTGRLEEAEKQMTHAISLDEKNPLVLFELSKLYLRLGKYHEVLETINSYLASSPTNRNRIRDAKKIKENAEFAVQNLNDPSLFNPHPLSDTVNAFPTQYFPIVTVEQNAIIFTRRLGASMDYDEDLVISYKQEDGSWGFAKGLSRTINTDGNEGTCTLSADGRTLIFTSCFGRPGYGSCDLYMSKKIGDDWTDPINLGPKINTRAWESQPSLSADGRTLYFVSNRHRGDVGHRDIYVSYKDENDEWTSPENLGEAVNTIGEEVSPFIHPNGVTLYFASNGHTGFGGYDIFSSEKTEDGWSPAKNVGYPINNSEDQLSLYITADGTKGYYSHEDLLVDQRRSILYEFDVPADSRIKYKTSYVKGQVFNAKTKAPISAKIELFDLKRNKKVSQVSSDSISGDYLIVLTEGAQYGLYVEKSGYLYKSLSFNYEKRTEEPVTVDIYLDPISLGMKVVLNNIFFELDSYELHNASSTELNRLIDFLDKNPSVKVEIGGHTDDLGSKEYNQKLSLRRARSVYDYLIKNGVTPKRLTYKGYGQSIPAYPNTTDENRQLNRRIEFKVMN</sequence>
<dbReference type="Pfam" id="PF13181">
    <property type="entry name" value="TPR_8"/>
    <property type="match status" value="1"/>
</dbReference>
<dbReference type="Gene3D" id="2.60.40.1120">
    <property type="entry name" value="Carboxypeptidase-like, regulatory domain"/>
    <property type="match status" value="1"/>
</dbReference>